<evidence type="ECO:0000256" key="1">
    <source>
        <dbReference type="SAM" id="MobiDB-lite"/>
    </source>
</evidence>
<dbReference type="OrthoDB" id="4257491at2"/>
<dbReference type="RefSeq" id="WP_018381782.1">
    <property type="nucleotide sequence ID" value="NZ_LLZU01000038.1"/>
</dbReference>
<accession>A0A0T6LLT8</accession>
<gene>
    <name evidence="2" type="ORF">AQ490_10015</name>
</gene>
<evidence type="ECO:0000313" key="3">
    <source>
        <dbReference type="Proteomes" id="UP000050867"/>
    </source>
</evidence>
<dbReference type="STRING" id="76728.AQ490_10015"/>
<name>A0A0T6LLT8_WENVI</name>
<evidence type="ECO:0000313" key="2">
    <source>
        <dbReference type="EMBL" id="KRV47079.1"/>
    </source>
</evidence>
<reference evidence="2 3" key="1">
    <citation type="submission" date="2015-10" db="EMBL/GenBank/DDBJ databases">
        <title>Draft genome sequence of pyrrolomycin-producing Streptomyces vitaminophilus.</title>
        <authorList>
            <person name="Graham D.E."/>
            <person name="Mahan K.M."/>
            <person name="Klingeman D.M."/>
            <person name="Hettich R.L."/>
            <person name="Parry R.J."/>
        </authorList>
    </citation>
    <scope>NUCLEOTIDE SEQUENCE [LARGE SCALE GENOMIC DNA]</scope>
    <source>
        <strain evidence="2 3">ATCC 31673</strain>
    </source>
</reference>
<protein>
    <submittedName>
        <fullName evidence="2">Uncharacterized protein</fullName>
    </submittedName>
</protein>
<organism evidence="2 3">
    <name type="scientific">Wenjunlia vitaminophila</name>
    <name type="common">Streptomyces vitaminophilus</name>
    <dbReference type="NCBI Taxonomy" id="76728"/>
    <lineage>
        <taxon>Bacteria</taxon>
        <taxon>Bacillati</taxon>
        <taxon>Actinomycetota</taxon>
        <taxon>Actinomycetes</taxon>
        <taxon>Kitasatosporales</taxon>
        <taxon>Streptomycetaceae</taxon>
        <taxon>Wenjunlia</taxon>
    </lineage>
</organism>
<sequence>METASRAGAETTSLKTAGPPGEHRVDGYLMAGFPWYGLDETYPGPRWLMRVGATSDGTVEHGSVGHGDKPSKDLKASDSRRFVVVVTVCQRAGRNAADGTGTLEATSVSTAAWLAGVGLLASTWPIRMDRSLRQAWVDQQTAAAWELADDLEGPGWSRLTLPVNGTPTPFHYRESAYGWVLAGQAADAHLGAYGRGISAYSLGFSVIADIASYHH</sequence>
<feature type="region of interest" description="Disordered" evidence="1">
    <location>
        <begin position="1"/>
        <end position="21"/>
    </location>
</feature>
<keyword evidence="3" id="KW-1185">Reference proteome</keyword>
<dbReference type="AlphaFoldDB" id="A0A0T6LLT8"/>
<dbReference type="EMBL" id="LLZU01000038">
    <property type="protein sequence ID" value="KRV47079.1"/>
    <property type="molecule type" value="Genomic_DNA"/>
</dbReference>
<dbReference type="Proteomes" id="UP000050867">
    <property type="component" value="Unassembled WGS sequence"/>
</dbReference>
<proteinExistence type="predicted"/>
<comment type="caution">
    <text evidence="2">The sequence shown here is derived from an EMBL/GenBank/DDBJ whole genome shotgun (WGS) entry which is preliminary data.</text>
</comment>
<dbReference type="eggNOG" id="ENOG5033S9V">
    <property type="taxonomic scope" value="Bacteria"/>
</dbReference>